<dbReference type="SMART" id="SM00564">
    <property type="entry name" value="PQQ"/>
    <property type="match status" value="7"/>
</dbReference>
<dbReference type="InterPro" id="IPR015943">
    <property type="entry name" value="WD40/YVTN_repeat-like_dom_sf"/>
</dbReference>
<dbReference type="Proteomes" id="UP000317648">
    <property type="component" value="Chromosome"/>
</dbReference>
<feature type="domain" description="Pyrrolo-quinoline quinone repeat" evidence="3">
    <location>
        <begin position="730"/>
        <end position="875"/>
    </location>
</feature>
<feature type="domain" description="Pyrrolo-quinoline quinone repeat" evidence="3">
    <location>
        <begin position="445"/>
        <end position="521"/>
    </location>
</feature>
<evidence type="ECO:0000259" key="2">
    <source>
        <dbReference type="Pfam" id="PF11721"/>
    </source>
</evidence>
<dbReference type="RefSeq" id="WP_145054835.1">
    <property type="nucleotide sequence ID" value="NZ_CP036433.1"/>
</dbReference>
<feature type="signal peptide" evidence="1">
    <location>
        <begin position="1"/>
        <end position="22"/>
    </location>
</feature>
<proteinExistence type="predicted"/>
<protein>
    <submittedName>
        <fullName evidence="4">Outer membrane biogenesis protein BamB</fullName>
    </submittedName>
</protein>
<evidence type="ECO:0000313" key="4">
    <source>
        <dbReference type="EMBL" id="QDU96173.1"/>
    </source>
</evidence>
<dbReference type="EMBL" id="CP036433">
    <property type="protein sequence ID" value="QDU96173.1"/>
    <property type="molecule type" value="Genomic_DNA"/>
</dbReference>
<dbReference type="InterPro" id="IPR002372">
    <property type="entry name" value="PQQ_rpt_dom"/>
</dbReference>
<name>A0A518DWG6_9BACT</name>
<dbReference type="SUPFAM" id="SSF50998">
    <property type="entry name" value="Quinoprotein alcohol dehydrogenase-like"/>
    <property type="match status" value="3"/>
</dbReference>
<dbReference type="Gene3D" id="2.60.120.430">
    <property type="entry name" value="Galactose-binding lectin"/>
    <property type="match status" value="1"/>
</dbReference>
<sequence length="1337" mass="146889" precursor="true">MRYLLGFFCLATVALSHASAWAGDWPTVAHDIRRSGVTDESLTTPLNLQWVYDSPSKPAPGWSLPVNGYGALKNKSNVSYDDSHRAILVGDTTYFCSSAENRVYAVGSQGEVKWSYFTAAAPRLAPTFWEGRLYFGSDDGRVVCLQADDGQVVWTFSAADSAEQMLGYGRFSSVWPVRTNVMIEGDTAWFAAGLFPSEGVRLYALDPLTGKLRWRREVGRLSGEVEGLAPQGYLLASADSIYVTSRNSPTRFRKSDGEHIPFATPFPNIAKSHEYRFYNGGDYAQIWNDKQIVYGQACLLGYDPDEEWTNRYRRTERGQLKFNWFNARQALLHNKTAYFAMDEYLLSIDQDLLPQVAENEVAAFEELYKRLRVSTRLEAQQEFDAIVAEHGAEDPRALKLKNTTLKYSEASWQQWQEQSPAVLAKIKARCRWMIPLQASESLILAGDVLIAGGENSVYAVSSASGEPLWSDDVGSRVRGLAAANGRLVVSTIDGKVRQYAAQPAADVVHFGGAQPMAASSSHRAETQEKSRVQKLADAVLSLGSFPRGHALVLAGDGELATELAQRTGLTVQLQVTDASQLNAVRTRLAEAGLYGDRITAFTANPQQLPFAPYLFNLVIDRSDRGESAAATPTAELFRVLRPLGGIAVTAAPQSPEETAAFKTLESQGAEVAVQAGMMVVRRGAIPGTTDWTHNYASPSNTYCSEDQKVKGPFGILWYGEPGPRERVDRHSGAPMPLVCQGRMFTIGYDRVMAYDVYNGSQYWERSIQGATRTNLPMGTSNLATDETSLFLVVNDAACWRLDAETGETLRTFEAPSRDDGSRPFWGWLARYDGSLFGSRAAAGRSPSQVDPKHSDELFAYAVDTGELQWRRPIGRVEHDGIAIHQGVMYFVDQVLTPAEKAAARLAAFGKDETTPERVAVDRRGKPIEPDFRKLVALDCHTGEQLWEVPFDGSDLTLDDNAVLDGRSGVSCMVKNGAVVVHGTGSIGHPHREFLAGEFARRSIYVFSADDGKFLWGGRKGYRKRPIIAGDYIYAEPFAWELKTGASKMILNPLSGDPQPFDFHRGYIGCSHLLASGATLFGNKNGIGYCNLDSREGFSSFSSMSLACGLNATPANGVFVAPEGRSGCTCASGGIHTSIALYPRDFGRDWAVGLTGGIGEVNTLPVRHAFINLGAPGYREDEQHRLWLPYPGGNDDGVVNDWIPRYQHDDSMFYYQSPEEVVVTGHELPWLFTSGYHDAKPLTFQLQKKGEPAASYRVTLHFAELEDLEPGERVFHVQVQGKTVLSDFDIRDEAGGPRRAVSKVFPGVKATETLSIALQSANNNGKPPLLSAITIERE</sequence>
<organism evidence="4 5">
    <name type="scientific">Lignipirellula cremea</name>
    <dbReference type="NCBI Taxonomy" id="2528010"/>
    <lineage>
        <taxon>Bacteria</taxon>
        <taxon>Pseudomonadati</taxon>
        <taxon>Planctomycetota</taxon>
        <taxon>Planctomycetia</taxon>
        <taxon>Pirellulales</taxon>
        <taxon>Pirellulaceae</taxon>
        <taxon>Lignipirellula</taxon>
    </lineage>
</organism>
<gene>
    <name evidence="4" type="ORF">Pla8534_39920</name>
</gene>
<dbReference type="InterPro" id="IPR011047">
    <property type="entry name" value="Quinoprotein_ADH-like_sf"/>
</dbReference>
<dbReference type="OrthoDB" id="218952at2"/>
<reference evidence="4 5" key="1">
    <citation type="submission" date="2019-02" db="EMBL/GenBank/DDBJ databases">
        <title>Deep-cultivation of Planctomycetes and their phenomic and genomic characterization uncovers novel biology.</title>
        <authorList>
            <person name="Wiegand S."/>
            <person name="Jogler M."/>
            <person name="Boedeker C."/>
            <person name="Pinto D."/>
            <person name="Vollmers J."/>
            <person name="Rivas-Marin E."/>
            <person name="Kohn T."/>
            <person name="Peeters S.H."/>
            <person name="Heuer A."/>
            <person name="Rast P."/>
            <person name="Oberbeckmann S."/>
            <person name="Bunk B."/>
            <person name="Jeske O."/>
            <person name="Meyerdierks A."/>
            <person name="Storesund J.E."/>
            <person name="Kallscheuer N."/>
            <person name="Luecker S."/>
            <person name="Lage O.M."/>
            <person name="Pohl T."/>
            <person name="Merkel B.J."/>
            <person name="Hornburger P."/>
            <person name="Mueller R.-W."/>
            <person name="Bruemmer F."/>
            <person name="Labrenz M."/>
            <person name="Spormann A.M."/>
            <person name="Op den Camp H."/>
            <person name="Overmann J."/>
            <person name="Amann R."/>
            <person name="Jetten M.S.M."/>
            <person name="Mascher T."/>
            <person name="Medema M.H."/>
            <person name="Devos D.P."/>
            <person name="Kaster A.-K."/>
            <person name="Ovreas L."/>
            <person name="Rohde M."/>
            <person name="Galperin M.Y."/>
            <person name="Jogler C."/>
        </authorList>
    </citation>
    <scope>NUCLEOTIDE SEQUENCE [LARGE SCALE GENOMIC DNA]</scope>
    <source>
        <strain evidence="4 5">Pla85_3_4</strain>
    </source>
</reference>
<dbReference type="PANTHER" id="PTHR34512">
    <property type="entry name" value="CELL SURFACE PROTEIN"/>
    <property type="match status" value="1"/>
</dbReference>
<feature type="domain" description="Pyrrolo-quinoline quinone repeat" evidence="3">
    <location>
        <begin position="89"/>
        <end position="226"/>
    </location>
</feature>
<dbReference type="Gene3D" id="2.40.10.480">
    <property type="match status" value="2"/>
</dbReference>
<dbReference type="KEGG" id="lcre:Pla8534_39920"/>
<evidence type="ECO:0000259" key="3">
    <source>
        <dbReference type="Pfam" id="PF13360"/>
    </source>
</evidence>
<evidence type="ECO:0000256" key="1">
    <source>
        <dbReference type="SAM" id="SignalP"/>
    </source>
</evidence>
<dbReference type="InterPro" id="IPR018391">
    <property type="entry name" value="PQQ_b-propeller_rpt"/>
</dbReference>
<keyword evidence="5" id="KW-1185">Reference proteome</keyword>
<dbReference type="InterPro" id="IPR021720">
    <property type="entry name" value="Malectin_dom"/>
</dbReference>
<feature type="domain" description="Malectin" evidence="2">
    <location>
        <begin position="1227"/>
        <end position="1322"/>
    </location>
</feature>
<accession>A0A518DWG6</accession>
<dbReference type="InterPro" id="IPR029063">
    <property type="entry name" value="SAM-dependent_MTases_sf"/>
</dbReference>
<dbReference type="Pfam" id="PF13360">
    <property type="entry name" value="PQQ_2"/>
    <property type="match status" value="3"/>
</dbReference>
<dbReference type="Gene3D" id="3.40.50.150">
    <property type="entry name" value="Vaccinia Virus protein VP39"/>
    <property type="match status" value="1"/>
</dbReference>
<dbReference type="Gene3D" id="2.130.10.10">
    <property type="entry name" value="YVTN repeat-like/Quinoprotein amine dehydrogenase"/>
    <property type="match status" value="2"/>
</dbReference>
<feature type="chain" id="PRO_5021973294" evidence="1">
    <location>
        <begin position="23"/>
        <end position="1337"/>
    </location>
</feature>
<evidence type="ECO:0000313" key="5">
    <source>
        <dbReference type="Proteomes" id="UP000317648"/>
    </source>
</evidence>
<keyword evidence="1" id="KW-0732">Signal</keyword>
<dbReference type="Pfam" id="PF11721">
    <property type="entry name" value="Malectin"/>
    <property type="match status" value="1"/>
</dbReference>
<dbReference type="PANTHER" id="PTHR34512:SF30">
    <property type="entry name" value="OUTER MEMBRANE PROTEIN ASSEMBLY FACTOR BAMB"/>
    <property type="match status" value="1"/>
</dbReference>